<dbReference type="EMBL" id="SGXM01000001">
    <property type="protein sequence ID" value="RZT42399.1"/>
    <property type="molecule type" value="Genomic_DNA"/>
</dbReference>
<organism evidence="3 4">
    <name type="scientific">Cupriavidus agavae</name>
    <dbReference type="NCBI Taxonomy" id="1001822"/>
    <lineage>
        <taxon>Bacteria</taxon>
        <taxon>Pseudomonadati</taxon>
        <taxon>Pseudomonadota</taxon>
        <taxon>Betaproteobacteria</taxon>
        <taxon>Burkholderiales</taxon>
        <taxon>Burkholderiaceae</taxon>
        <taxon>Cupriavidus</taxon>
    </lineage>
</organism>
<reference evidence="3 4" key="1">
    <citation type="journal article" date="2015" name="Stand. Genomic Sci.">
        <title>Genomic Encyclopedia of Bacterial and Archaeal Type Strains, Phase III: the genomes of soil and plant-associated and newly described type strains.</title>
        <authorList>
            <person name="Whitman W.B."/>
            <person name="Woyke T."/>
            <person name="Klenk H.P."/>
            <person name="Zhou Y."/>
            <person name="Lilburn T.G."/>
            <person name="Beck B.J."/>
            <person name="De Vos P."/>
            <person name="Vandamme P."/>
            <person name="Eisen J.A."/>
            <person name="Garrity G."/>
            <person name="Hugenholtz P."/>
            <person name="Kyrpides N.C."/>
        </authorList>
    </citation>
    <scope>NUCLEOTIDE SEQUENCE [LARGE SCALE GENOMIC DNA]</scope>
    <source>
        <strain evidence="3 4">ASC-9842</strain>
    </source>
</reference>
<name>A0A4V2FI35_9BURK</name>
<keyword evidence="4" id="KW-1185">Reference proteome</keyword>
<evidence type="ECO:0000313" key="4">
    <source>
        <dbReference type="Proteomes" id="UP000291078"/>
    </source>
</evidence>
<evidence type="ECO:0000256" key="1">
    <source>
        <dbReference type="SAM" id="MobiDB-lite"/>
    </source>
</evidence>
<proteinExistence type="predicted"/>
<dbReference type="InterPro" id="IPR019501">
    <property type="entry name" value="Peptidase_M30_hyicolysin"/>
</dbReference>
<feature type="chain" id="PRO_5020892681" evidence="2">
    <location>
        <begin position="25"/>
        <end position="572"/>
    </location>
</feature>
<feature type="region of interest" description="Disordered" evidence="1">
    <location>
        <begin position="36"/>
        <end position="70"/>
    </location>
</feature>
<protein>
    <submittedName>
        <fullName evidence="3">Peptidase M30-like protein</fullName>
    </submittedName>
</protein>
<feature type="compositionally biased region" description="Low complexity" evidence="1">
    <location>
        <begin position="36"/>
        <end position="60"/>
    </location>
</feature>
<feature type="signal peptide" evidence="2">
    <location>
        <begin position="1"/>
        <end position="24"/>
    </location>
</feature>
<dbReference type="PROSITE" id="PS51257">
    <property type="entry name" value="PROKAR_LIPOPROTEIN"/>
    <property type="match status" value="1"/>
</dbReference>
<gene>
    <name evidence="3" type="ORF">EV147_1432</name>
</gene>
<dbReference type="Proteomes" id="UP000291078">
    <property type="component" value="Unassembled WGS sequence"/>
</dbReference>
<evidence type="ECO:0000313" key="3">
    <source>
        <dbReference type="EMBL" id="RZT42399.1"/>
    </source>
</evidence>
<sequence length="572" mass="59763">MRKQRTLSFPGSLALAVLTSAVLAACGGGGDGGTPATQATTASGGTAGATGTTGNTGNTGSSDPAAKPTSVVSPACSGCGAVDANTYAGSGVGVWQNINATASAVEMPVSIAGLTGQDVTLVFTNQTGTAQTMPTIPLTASYYPNVAASEVRWRNGVEEAKRRISDFNHTGWVAKAGSRTGSPSASMIGAPTRSVVNDTRVFYHEDNSARPATLVRQDTASDGTVINFWVETAENMTGKVTPAIVNTLAAGFSPTGKIYDMLKSVGGPLWGAHGYSELISGTGQPIDIVILNFDQDGTPFGMIGYFYSRNAVKSDPTENPYGNDSVSLYLDAETLYLGGPEGMKSMLLTMAHEGMHMQNFYRRGVVAGPTKQFDTWLEEASAMMMEDFASQSIEPTYNAIRDVRFPNYIGYKAGSYNCNLLDWTAFGATCDSYSVSGSLGGFLDRQLGLTFYKGLLANVSSTDSVVVLDNAIRAVAPTSSLGEQLRRFAATSGALMKAPSPGGFGFPARSEGGFVLPVIDPQQQLPSRTLTQAVPATLQPYASLPVVRKAVTGTYSETVKVPAGSTLSVVIQ</sequence>
<accession>A0A4V2FI35</accession>
<evidence type="ECO:0000256" key="2">
    <source>
        <dbReference type="SAM" id="SignalP"/>
    </source>
</evidence>
<dbReference type="OrthoDB" id="8949730at2"/>
<comment type="caution">
    <text evidence="3">The sequence shown here is derived from an EMBL/GenBank/DDBJ whole genome shotgun (WGS) entry which is preliminary data.</text>
</comment>
<dbReference type="Pfam" id="PF10460">
    <property type="entry name" value="Peptidase_M30"/>
    <property type="match status" value="1"/>
</dbReference>
<keyword evidence="2" id="KW-0732">Signal</keyword>
<dbReference type="AlphaFoldDB" id="A0A4V2FI35"/>